<reference evidence="1" key="1">
    <citation type="submission" date="2024-07" db="EMBL/GenBank/DDBJ databases">
        <title>Metagenome and Metagenome-Assembled Genomes of Archaea from a hot spring from the geothermal field of Los Azufres, Mexico.</title>
        <authorList>
            <person name="Marin-Paredes R."/>
            <person name="Martinez-Romero E."/>
            <person name="Servin-Garciduenas L.E."/>
        </authorList>
    </citation>
    <scope>NUCLEOTIDE SEQUENCE</scope>
</reference>
<evidence type="ECO:0000313" key="1">
    <source>
        <dbReference type="EMBL" id="MFB6490620.1"/>
    </source>
</evidence>
<keyword evidence="1" id="KW-0012">Acyltransferase</keyword>
<dbReference type="EC" id="2.3.2.2" evidence="1"/>
<name>A0ACC6V0U9_9CREN</name>
<organism evidence="1 2">
    <name type="scientific">Thermoproteus sp. AZ2</name>
    <dbReference type="NCBI Taxonomy" id="1609232"/>
    <lineage>
        <taxon>Archaea</taxon>
        <taxon>Thermoproteota</taxon>
        <taxon>Thermoprotei</taxon>
        <taxon>Thermoproteales</taxon>
        <taxon>Thermoproteaceae</taxon>
        <taxon>Thermoproteus</taxon>
    </lineage>
</organism>
<keyword evidence="1" id="KW-0808">Transferase</keyword>
<sequence>MSWGRKIALASESFLASYIGCKVAEMGGNEADVAVAVSLALSYLLPHLGGIGGDFLALVDDGNRIRAVMGLGWAPSGIGERPPRFGLRSAVVPGMPAGLAELHKAYGSIEWGRLVEAVVELLEERAVIHPSFAEALSGARLEGPGKEIYEALPRTPGAPYRIEPLISLYREMAGHGPYYFYEAMAQSLSGDYFSADDFRQYRAKVEDPISLEYRGWAIYEAPPPSLGFAVLLTLSLSANSLPKSPFSRQRIRTVISAARKAHWARDKYLGDVEVPVKELLTGRLELGEAEAPTPTPGTTYFAVVGKEMAISAIQSLYYSFGSGYVDRLGVVLNNRASDFTAGPNAPAPRKRPAHTLSAVLAVNGGDRLVLGASAGHYRPVIYAQLIQNFLDYGLEIRRAVWAPRFIWIGGWRAVAETGYEAGDGVEIVEYPSRLGVAAAAIKSRGALAAVADIRGDGASMAI</sequence>
<proteinExistence type="predicted"/>
<dbReference type="EMBL" id="JZWT02000011">
    <property type="protein sequence ID" value="MFB6490620.1"/>
    <property type="molecule type" value="Genomic_DNA"/>
</dbReference>
<gene>
    <name evidence="1" type="ORF">TU35_005140</name>
</gene>
<protein>
    <submittedName>
        <fullName evidence="1">Gamma-glutamyltransferase</fullName>
        <ecNumber evidence="1">2.3.2.2</ecNumber>
    </submittedName>
</protein>
<comment type="caution">
    <text evidence="1">The sequence shown here is derived from an EMBL/GenBank/DDBJ whole genome shotgun (WGS) entry which is preliminary data.</text>
</comment>
<evidence type="ECO:0000313" key="2">
    <source>
        <dbReference type="Proteomes" id="UP000033636"/>
    </source>
</evidence>
<dbReference type="Proteomes" id="UP000033636">
    <property type="component" value="Unassembled WGS sequence"/>
</dbReference>
<accession>A0ACC6V0U9</accession>